<feature type="compositionally biased region" description="Basic and acidic residues" evidence="1">
    <location>
        <begin position="17"/>
        <end position="32"/>
    </location>
</feature>
<organism evidence="2 3">
    <name type="scientific">Vanilla planifolia</name>
    <name type="common">Vanilla</name>
    <dbReference type="NCBI Taxonomy" id="51239"/>
    <lineage>
        <taxon>Eukaryota</taxon>
        <taxon>Viridiplantae</taxon>
        <taxon>Streptophyta</taxon>
        <taxon>Embryophyta</taxon>
        <taxon>Tracheophyta</taxon>
        <taxon>Spermatophyta</taxon>
        <taxon>Magnoliopsida</taxon>
        <taxon>Liliopsida</taxon>
        <taxon>Asparagales</taxon>
        <taxon>Orchidaceae</taxon>
        <taxon>Vanilloideae</taxon>
        <taxon>Vanilleae</taxon>
        <taxon>Vanilla</taxon>
    </lineage>
</organism>
<protein>
    <submittedName>
        <fullName evidence="2">Uncharacterized protein</fullName>
    </submittedName>
</protein>
<dbReference type="OrthoDB" id="291737at2759"/>
<accession>A0A835VH51</accession>
<evidence type="ECO:0000256" key="1">
    <source>
        <dbReference type="SAM" id="MobiDB-lite"/>
    </source>
</evidence>
<evidence type="ECO:0000313" key="2">
    <source>
        <dbReference type="EMBL" id="KAG0496271.1"/>
    </source>
</evidence>
<dbReference type="EMBL" id="JADCNL010000001">
    <property type="protein sequence ID" value="KAG0496271.1"/>
    <property type="molecule type" value="Genomic_DNA"/>
</dbReference>
<dbReference type="AlphaFoldDB" id="A0A835VH51"/>
<evidence type="ECO:0000313" key="3">
    <source>
        <dbReference type="Proteomes" id="UP000636800"/>
    </source>
</evidence>
<name>A0A835VH51_VANPL</name>
<gene>
    <name evidence="2" type="ORF">HPP92_000962</name>
</gene>
<dbReference type="Proteomes" id="UP000636800">
    <property type="component" value="Chromosome 1"/>
</dbReference>
<keyword evidence="3" id="KW-1185">Reference proteome</keyword>
<comment type="caution">
    <text evidence="2">The sequence shown here is derived from an EMBL/GenBank/DDBJ whole genome shotgun (WGS) entry which is preliminary data.</text>
</comment>
<reference evidence="2 3" key="1">
    <citation type="journal article" date="2020" name="Nat. Food">
        <title>A phased Vanilla planifolia genome enables genetic improvement of flavour and production.</title>
        <authorList>
            <person name="Hasing T."/>
            <person name="Tang H."/>
            <person name="Brym M."/>
            <person name="Khazi F."/>
            <person name="Huang T."/>
            <person name="Chambers A.H."/>
        </authorList>
    </citation>
    <scope>NUCLEOTIDE SEQUENCE [LARGE SCALE GENOMIC DNA]</scope>
    <source>
        <tissue evidence="2">Leaf</tissue>
    </source>
</reference>
<feature type="region of interest" description="Disordered" evidence="1">
    <location>
        <begin position="68"/>
        <end position="94"/>
    </location>
</feature>
<feature type="region of interest" description="Disordered" evidence="1">
    <location>
        <begin position="1"/>
        <end position="32"/>
    </location>
</feature>
<sequence>MGYGLRGRNIDSLESVDENRGHRGHWTADDSVHRTNKLRKWEEDEDVEDPSDGEEWVSDDEVSDAIGHIDNDVAISSDTEEETSESWITGGRDGDVRLRGITTNVDESSDGEIFELEEENGESSVESVYDDRKKFWSFWP</sequence>
<proteinExistence type="predicted"/>